<keyword evidence="6 8" id="KW-0503">Monooxygenase</keyword>
<organism evidence="9 10">
    <name type="scientific">Limimaricola hongkongensis DSM 17492</name>
    <dbReference type="NCBI Taxonomy" id="1122180"/>
    <lineage>
        <taxon>Bacteria</taxon>
        <taxon>Pseudomonadati</taxon>
        <taxon>Pseudomonadota</taxon>
        <taxon>Alphaproteobacteria</taxon>
        <taxon>Rhodobacterales</taxon>
        <taxon>Paracoccaceae</taxon>
        <taxon>Limimaricola</taxon>
    </lineage>
</organism>
<evidence type="ECO:0000256" key="7">
    <source>
        <dbReference type="ARBA" id="ARBA00043906"/>
    </source>
</evidence>
<evidence type="ECO:0000256" key="8">
    <source>
        <dbReference type="RuleBase" id="RU000461"/>
    </source>
</evidence>
<dbReference type="eggNOG" id="COG2124">
    <property type="taxonomic scope" value="Bacteria"/>
</dbReference>
<dbReference type="AlphaFoldDB" id="A0A017HCZ3"/>
<dbReference type="PANTHER" id="PTHR46696">
    <property type="entry name" value="P450, PUTATIVE (EUROFUNG)-RELATED"/>
    <property type="match status" value="1"/>
</dbReference>
<dbReference type="PRINTS" id="PR00385">
    <property type="entry name" value="P450"/>
</dbReference>
<proteinExistence type="inferred from homology"/>
<dbReference type="InterPro" id="IPR002397">
    <property type="entry name" value="Cyt_P450_B"/>
</dbReference>
<evidence type="ECO:0000256" key="4">
    <source>
        <dbReference type="ARBA" id="ARBA00023002"/>
    </source>
</evidence>
<evidence type="ECO:0000256" key="2">
    <source>
        <dbReference type="ARBA" id="ARBA00022617"/>
    </source>
</evidence>
<keyword evidence="2 8" id="KW-0349">Heme</keyword>
<comment type="caution">
    <text evidence="9">The sequence shown here is derived from an EMBL/GenBank/DDBJ whole genome shotgun (WGS) entry which is preliminary data.</text>
</comment>
<dbReference type="SUPFAM" id="SSF48264">
    <property type="entry name" value="Cytochrome P450"/>
    <property type="match status" value="1"/>
</dbReference>
<dbReference type="STRING" id="1122180.Lokhon_01167"/>
<evidence type="ECO:0000256" key="1">
    <source>
        <dbReference type="ARBA" id="ARBA00010617"/>
    </source>
</evidence>
<dbReference type="CDD" id="cd20625">
    <property type="entry name" value="CYP164-like"/>
    <property type="match status" value="1"/>
</dbReference>
<dbReference type="Proteomes" id="UP000025047">
    <property type="component" value="Unassembled WGS sequence"/>
</dbReference>
<dbReference type="InterPro" id="IPR017972">
    <property type="entry name" value="Cyt_P450_CS"/>
</dbReference>
<evidence type="ECO:0000256" key="3">
    <source>
        <dbReference type="ARBA" id="ARBA00022723"/>
    </source>
</evidence>
<dbReference type="GO" id="GO:0020037">
    <property type="term" value="F:heme binding"/>
    <property type="evidence" value="ECO:0007669"/>
    <property type="project" value="InterPro"/>
</dbReference>
<comment type="function">
    <text evidence="7">Cytochromes P450 are a group of heme-thiolate monooxygenases. They oxidize a variety of structurally unrelated compounds, including steroids, fatty acids, and xenobiotics.</text>
</comment>
<keyword evidence="3 8" id="KW-0479">Metal-binding</keyword>
<name>A0A017HCZ3_9RHOB</name>
<keyword evidence="4 8" id="KW-0560">Oxidoreductase</keyword>
<dbReference type="GO" id="GO:0005506">
    <property type="term" value="F:iron ion binding"/>
    <property type="evidence" value="ECO:0007669"/>
    <property type="project" value="InterPro"/>
</dbReference>
<dbReference type="PATRIC" id="fig|1122180.6.peg.1159"/>
<dbReference type="PRINTS" id="PR00359">
    <property type="entry name" value="BP450"/>
</dbReference>
<dbReference type="Gene3D" id="1.10.630.10">
    <property type="entry name" value="Cytochrome P450"/>
    <property type="match status" value="1"/>
</dbReference>
<dbReference type="Pfam" id="PF00067">
    <property type="entry name" value="p450"/>
    <property type="match status" value="1"/>
</dbReference>
<dbReference type="InterPro" id="IPR001128">
    <property type="entry name" value="Cyt_P450"/>
</dbReference>
<gene>
    <name evidence="9" type="ORF">Lokhon_01167</name>
</gene>
<accession>A0A017HCZ3</accession>
<dbReference type="HOGENOM" id="CLU_033716_2_0_5"/>
<evidence type="ECO:0000313" key="10">
    <source>
        <dbReference type="Proteomes" id="UP000025047"/>
    </source>
</evidence>
<dbReference type="PANTHER" id="PTHR46696:SF1">
    <property type="entry name" value="CYTOCHROME P450 YJIB-RELATED"/>
    <property type="match status" value="1"/>
</dbReference>
<protein>
    <submittedName>
        <fullName evidence="9">Cytochrome P450 hydroxylase</fullName>
    </submittedName>
</protein>
<reference evidence="9 10" key="1">
    <citation type="submission" date="2013-03" db="EMBL/GenBank/DDBJ databases">
        <authorList>
            <person name="Fiebig A."/>
            <person name="Goeker M."/>
            <person name="Klenk H.-P.P."/>
        </authorList>
    </citation>
    <scope>NUCLEOTIDE SEQUENCE [LARGE SCALE GENOMIC DNA]</scope>
    <source>
        <strain evidence="9 10">DSM 17492</strain>
    </source>
</reference>
<keyword evidence="5 8" id="KW-0408">Iron</keyword>
<evidence type="ECO:0000313" key="9">
    <source>
        <dbReference type="EMBL" id="EYD72372.1"/>
    </source>
</evidence>
<dbReference type="PROSITE" id="PS00086">
    <property type="entry name" value="CYTOCHROME_P450"/>
    <property type="match status" value="1"/>
</dbReference>
<sequence>MPRATLIFMQELTQSPTDPDFVQDPYPFYDRARAAGPLFRWADYGMACASSHQAVSLILRDRRMGRQAPVGRAPDIPQHLAAFYACEAHSMLELEPPAHTRLRKLVLHAFTSRRIDALAPGIEDLCHRLIDGFPRGPFDLIDSYAKLVPVIVIARLMGLPESRVDELLAWSNAMVGMYQAGRSRTKEDAAEMATQAFCDFLAVYIAEKRRNPADDLISELIAAEEQGDRLSTDELVSTCILLLNAGHEATVHGLGNAVKTLLEHDHREIDAACVDELLRIDPPLHMFTRWVYEDLEIFGQRFARGDRIGCLLGAANRDPAVYPDPDRFDPGRGGPAHLAFGAGIHFCVGAPLARLEMRIALSSLMRHCPDLALAETPRYADLYHFHGLERLMVRAF</sequence>
<dbReference type="FunFam" id="1.10.630.10:FF:000018">
    <property type="entry name" value="Cytochrome P450 monooxygenase"/>
    <property type="match status" value="1"/>
</dbReference>
<evidence type="ECO:0000256" key="5">
    <source>
        <dbReference type="ARBA" id="ARBA00023004"/>
    </source>
</evidence>
<dbReference type="GO" id="GO:0004497">
    <property type="term" value="F:monooxygenase activity"/>
    <property type="evidence" value="ECO:0007669"/>
    <property type="project" value="UniProtKB-KW"/>
</dbReference>
<dbReference type="InterPro" id="IPR036396">
    <property type="entry name" value="Cyt_P450_sf"/>
</dbReference>
<dbReference type="EMBL" id="APGJ01000004">
    <property type="protein sequence ID" value="EYD72372.1"/>
    <property type="molecule type" value="Genomic_DNA"/>
</dbReference>
<comment type="similarity">
    <text evidence="1 8">Belongs to the cytochrome P450 family.</text>
</comment>
<evidence type="ECO:0000256" key="6">
    <source>
        <dbReference type="ARBA" id="ARBA00023033"/>
    </source>
</evidence>
<keyword evidence="10" id="KW-1185">Reference proteome</keyword>
<dbReference type="GO" id="GO:0016705">
    <property type="term" value="F:oxidoreductase activity, acting on paired donors, with incorporation or reduction of molecular oxygen"/>
    <property type="evidence" value="ECO:0007669"/>
    <property type="project" value="InterPro"/>
</dbReference>